<dbReference type="InterPro" id="IPR036005">
    <property type="entry name" value="Creatinase/aminopeptidase-like"/>
</dbReference>
<gene>
    <name evidence="2" type="ORF">DSM106044_02903</name>
</gene>
<evidence type="ECO:0000259" key="1">
    <source>
        <dbReference type="Pfam" id="PF01321"/>
    </source>
</evidence>
<sequence length="464" mass="52027">MIMKIKYINAKETCLKETDCAPVNKLSAEVYKLRIDKLTNRMKENNISQVVLYGDREHSANIEYFCGFDPRFEEALAIIDEKGKVTLIVGNEGWGYIEDIPFQVDAVLYQNFSLQGQPRDQSPALEQIIKKIVGNSVKTGVAGYKYEENPVDGRDIRRISDIPSKILTSLIESCNSVCDFTQELIRVPDGIRMSLYCAEEIAWAENQANRCTGVIQRMLKNLRIGMKEYELPMEAKVGFDPRSMHPICNFGSTSVRIGLRSPGESVLQLGDVCGMCYGIKGNLVSRASIAAYGEDTCSDELAGYLDKFYYTYFLAVANWYETLRLGVSAGELYDSVMDLIGDPQFGVSLNPGHYIGTEEWSNASTRKGGAEPVISGAHLQSDIIASSASPVMAAICEDGLVVADEKLRNELQNKYPKVYERIIDRQIFFREVLNIRIKDEVLPLSNLNGVFFPFMMDTNKIFVK</sequence>
<accession>A0A4U8Q5V3</accession>
<dbReference type="Proteomes" id="UP000306509">
    <property type="component" value="Unassembled WGS sequence"/>
</dbReference>
<feature type="domain" description="Creatinase N-terminal" evidence="1">
    <location>
        <begin position="34"/>
        <end position="122"/>
    </location>
</feature>
<dbReference type="SUPFAM" id="SSF55920">
    <property type="entry name" value="Creatinase/aminopeptidase"/>
    <property type="match status" value="1"/>
</dbReference>
<reference evidence="2 3" key="1">
    <citation type="journal article" date="2019" name="Anaerobe">
        <title>Detection of Robinsoniella peoriensis in multiple bone samples of a trauma patient.</title>
        <authorList>
            <person name="Schrottner P."/>
            <person name="Hartwich K."/>
            <person name="Bunk B."/>
            <person name="Schober I."/>
            <person name="Helbig S."/>
            <person name="Rudolph W.W."/>
            <person name="Gunzer F."/>
        </authorList>
    </citation>
    <scope>NUCLEOTIDE SEQUENCE [LARGE SCALE GENOMIC DNA]</scope>
    <source>
        <strain evidence="2 3">DSM 106044</strain>
    </source>
</reference>
<dbReference type="InterPro" id="IPR000587">
    <property type="entry name" value="Creatinase_N"/>
</dbReference>
<dbReference type="EMBL" id="QGQD01000057">
    <property type="protein sequence ID" value="TLD00235.1"/>
    <property type="molecule type" value="Genomic_DNA"/>
</dbReference>
<proteinExistence type="predicted"/>
<evidence type="ECO:0000313" key="3">
    <source>
        <dbReference type="Proteomes" id="UP000306509"/>
    </source>
</evidence>
<dbReference type="Gene3D" id="3.40.350.10">
    <property type="entry name" value="Creatinase/prolidase N-terminal domain"/>
    <property type="match status" value="1"/>
</dbReference>
<comment type="caution">
    <text evidence="2">The sequence shown here is derived from an EMBL/GenBank/DDBJ whole genome shotgun (WGS) entry which is preliminary data.</text>
</comment>
<evidence type="ECO:0000313" key="2">
    <source>
        <dbReference type="EMBL" id="TLD00235.1"/>
    </source>
</evidence>
<protein>
    <recommendedName>
        <fullName evidence="1">Creatinase N-terminal domain-containing protein</fullName>
    </recommendedName>
</protein>
<dbReference type="InterPro" id="IPR029149">
    <property type="entry name" value="Creatin/AminoP/Spt16_N"/>
</dbReference>
<name>A0A4U8Q5V3_9FIRM</name>
<keyword evidence="3" id="KW-1185">Reference proteome</keyword>
<dbReference type="OrthoDB" id="9778159at2"/>
<organism evidence="2 3">
    <name type="scientific">Robinsoniella peoriensis</name>
    <dbReference type="NCBI Taxonomy" id="180332"/>
    <lineage>
        <taxon>Bacteria</taxon>
        <taxon>Bacillati</taxon>
        <taxon>Bacillota</taxon>
        <taxon>Clostridia</taxon>
        <taxon>Lachnospirales</taxon>
        <taxon>Lachnospiraceae</taxon>
        <taxon>Robinsoniella</taxon>
    </lineage>
</organism>
<dbReference type="AlphaFoldDB" id="A0A4U8Q5V3"/>
<dbReference type="SUPFAM" id="SSF53092">
    <property type="entry name" value="Creatinase/prolidase N-terminal domain"/>
    <property type="match status" value="1"/>
</dbReference>
<dbReference type="RefSeq" id="WP_047834490.1">
    <property type="nucleotide sequence ID" value="NZ_CABMJZ010000140.1"/>
</dbReference>
<dbReference type="Pfam" id="PF01321">
    <property type="entry name" value="Creatinase_N"/>
    <property type="match status" value="1"/>
</dbReference>